<dbReference type="InterPro" id="IPR036890">
    <property type="entry name" value="HATPase_C_sf"/>
</dbReference>
<reference evidence="3" key="1">
    <citation type="submission" date="2021-01" db="EMBL/GenBank/DDBJ databases">
        <title>Whole genome shotgun sequence of Virgisporangium aliadipatigenens NBRC 105644.</title>
        <authorList>
            <person name="Komaki H."/>
            <person name="Tamura T."/>
        </authorList>
    </citation>
    <scope>NUCLEOTIDE SEQUENCE</scope>
    <source>
        <strain evidence="3">NBRC 105644</strain>
    </source>
</reference>
<proteinExistence type="predicted"/>
<feature type="domain" description="Histidine kinase/HSP90-like ATPase" evidence="2">
    <location>
        <begin position="28"/>
        <end position="144"/>
    </location>
</feature>
<evidence type="ECO:0000313" key="4">
    <source>
        <dbReference type="Proteomes" id="UP000619260"/>
    </source>
</evidence>
<sequence length="151" mass="16244">MTLDVPLPDRDPQSGVPLMRLTLTAVLPRRPSSVREARRLLDGLLSLVTADTKVRGDVSVLVTEACSNAVRHGDADTIDLHVAVEDGRCVLEVGNCGHVPDGVTLPAQRPEPTQLSGRGLPLITALAERAEFVPTAPDHVLLRMTVPLPRR</sequence>
<keyword evidence="4" id="KW-1185">Reference proteome</keyword>
<dbReference type="CDD" id="cd16936">
    <property type="entry name" value="HATPase_RsbW-like"/>
    <property type="match status" value="1"/>
</dbReference>
<dbReference type="RefSeq" id="WP_203901513.1">
    <property type="nucleotide sequence ID" value="NZ_BOPF01000018.1"/>
</dbReference>
<dbReference type="InterPro" id="IPR050267">
    <property type="entry name" value="Anti-sigma-factor_SerPK"/>
</dbReference>
<organism evidence="3 4">
    <name type="scientific">Virgisporangium aliadipatigenens</name>
    <dbReference type="NCBI Taxonomy" id="741659"/>
    <lineage>
        <taxon>Bacteria</taxon>
        <taxon>Bacillati</taxon>
        <taxon>Actinomycetota</taxon>
        <taxon>Actinomycetes</taxon>
        <taxon>Micromonosporales</taxon>
        <taxon>Micromonosporaceae</taxon>
        <taxon>Virgisporangium</taxon>
    </lineage>
</organism>
<dbReference type="Proteomes" id="UP000619260">
    <property type="component" value="Unassembled WGS sequence"/>
</dbReference>
<dbReference type="EMBL" id="BOPF01000018">
    <property type="protein sequence ID" value="GIJ48024.1"/>
    <property type="molecule type" value="Genomic_DNA"/>
</dbReference>
<evidence type="ECO:0000259" key="2">
    <source>
        <dbReference type="Pfam" id="PF13581"/>
    </source>
</evidence>
<dbReference type="Pfam" id="PF13581">
    <property type="entry name" value="HATPase_c_2"/>
    <property type="match status" value="1"/>
</dbReference>
<comment type="caution">
    <text evidence="3">The sequence shown here is derived from an EMBL/GenBank/DDBJ whole genome shotgun (WGS) entry which is preliminary data.</text>
</comment>
<dbReference type="PANTHER" id="PTHR35526">
    <property type="entry name" value="ANTI-SIGMA-F FACTOR RSBW-RELATED"/>
    <property type="match status" value="1"/>
</dbReference>
<evidence type="ECO:0000256" key="1">
    <source>
        <dbReference type="ARBA" id="ARBA00022527"/>
    </source>
</evidence>
<name>A0A8J4DRT8_9ACTN</name>
<gene>
    <name evidence="3" type="ORF">Val02_49100</name>
</gene>
<dbReference type="PANTHER" id="PTHR35526:SF3">
    <property type="entry name" value="ANTI-SIGMA-F FACTOR RSBW"/>
    <property type="match status" value="1"/>
</dbReference>
<dbReference type="InterPro" id="IPR003594">
    <property type="entry name" value="HATPase_dom"/>
</dbReference>
<accession>A0A8J4DRT8</accession>
<keyword evidence="1" id="KW-0808">Transferase</keyword>
<dbReference type="AlphaFoldDB" id="A0A8J4DRT8"/>
<dbReference type="SUPFAM" id="SSF55874">
    <property type="entry name" value="ATPase domain of HSP90 chaperone/DNA topoisomerase II/histidine kinase"/>
    <property type="match status" value="1"/>
</dbReference>
<keyword evidence="1" id="KW-0723">Serine/threonine-protein kinase</keyword>
<evidence type="ECO:0000313" key="3">
    <source>
        <dbReference type="EMBL" id="GIJ48024.1"/>
    </source>
</evidence>
<keyword evidence="1" id="KW-0418">Kinase</keyword>
<dbReference type="Gene3D" id="3.30.565.10">
    <property type="entry name" value="Histidine kinase-like ATPase, C-terminal domain"/>
    <property type="match status" value="1"/>
</dbReference>
<protein>
    <recommendedName>
        <fullName evidence="2">Histidine kinase/HSP90-like ATPase domain-containing protein</fullName>
    </recommendedName>
</protein>
<dbReference type="GO" id="GO:0004674">
    <property type="term" value="F:protein serine/threonine kinase activity"/>
    <property type="evidence" value="ECO:0007669"/>
    <property type="project" value="UniProtKB-KW"/>
</dbReference>